<dbReference type="EMBL" id="JYIX01000032">
    <property type="protein sequence ID" value="KJL33739.1"/>
    <property type="molecule type" value="Genomic_DNA"/>
</dbReference>
<name>A0A0F0LM31_9MICO</name>
<sequence>MITPRVLLEDTYATYPHSNGYYDEGRRVALGRADGTEEIIGVRWDGEGGPEVLLSAEFFASESDQVVEPWTEGSPQCSVPWFDIALQAQTMVCARGGALFQVELSAATPTPRVAYRVAEGWKLDGLTSVSADGRTALISESREGEHRALLLDLEGGGAKEILRHPWHANHFHVAPADESWVGYSHEGASTSVDDRMWAWHPQHAPSGRQVVDQRQVSDTPGVAVAIGHERWKFHDVGAVVIAYGESPAGPRGVYETYVDGRAPRLVSPGDRDWHCGISRDGSAIIVDTTGSALTRGRGWSDAGRASSIVLIDALTGQRRLLAETGFIAHPYHPHPSFVPDGTAVVFNHVEFDGDGGVRRRGAAVLQLD</sequence>
<dbReference type="Gene3D" id="2.130.10.10">
    <property type="entry name" value="YVTN repeat-like/Quinoprotein amine dehydrogenase"/>
    <property type="match status" value="1"/>
</dbReference>
<dbReference type="SUPFAM" id="SSF82171">
    <property type="entry name" value="DPP6 N-terminal domain-like"/>
    <property type="match status" value="1"/>
</dbReference>
<protein>
    <recommendedName>
        <fullName evidence="3">Oligogalacturonide lyase</fullName>
    </recommendedName>
</protein>
<keyword evidence="2" id="KW-1185">Reference proteome</keyword>
<proteinExistence type="predicted"/>
<evidence type="ECO:0000313" key="2">
    <source>
        <dbReference type="Proteomes" id="UP000033740"/>
    </source>
</evidence>
<accession>A0A0F0LM31</accession>
<dbReference type="Proteomes" id="UP000033740">
    <property type="component" value="Unassembled WGS sequence"/>
</dbReference>
<dbReference type="InterPro" id="IPR015943">
    <property type="entry name" value="WD40/YVTN_repeat-like_dom_sf"/>
</dbReference>
<dbReference type="PATRIC" id="fig|582680.6.peg.1580"/>
<gene>
    <name evidence="1" type="ORF">RS86_01536</name>
</gene>
<dbReference type="AlphaFoldDB" id="A0A0F0LM31"/>
<evidence type="ECO:0008006" key="3">
    <source>
        <dbReference type="Google" id="ProtNLM"/>
    </source>
</evidence>
<organism evidence="1 2">
    <name type="scientific">Microbacterium azadirachtae</name>
    <dbReference type="NCBI Taxonomy" id="582680"/>
    <lineage>
        <taxon>Bacteria</taxon>
        <taxon>Bacillati</taxon>
        <taxon>Actinomycetota</taxon>
        <taxon>Actinomycetes</taxon>
        <taxon>Micrococcales</taxon>
        <taxon>Microbacteriaceae</taxon>
        <taxon>Microbacterium</taxon>
    </lineage>
</organism>
<dbReference type="SUPFAM" id="SSF69304">
    <property type="entry name" value="Tricorn protease N-terminal domain"/>
    <property type="match status" value="1"/>
</dbReference>
<dbReference type="STRING" id="582680.RS86_01536"/>
<reference evidence="1 2" key="1">
    <citation type="submission" date="2015-02" db="EMBL/GenBank/DDBJ databases">
        <title>Draft genome sequences of ten Microbacterium spp. with emphasis on heavy metal contaminated environments.</title>
        <authorList>
            <person name="Corretto E."/>
        </authorList>
    </citation>
    <scope>NUCLEOTIDE SEQUENCE [LARGE SCALE GENOMIC DNA]</scope>
    <source>
        <strain evidence="1 2">ARN176</strain>
    </source>
</reference>
<evidence type="ECO:0000313" key="1">
    <source>
        <dbReference type="EMBL" id="KJL33739.1"/>
    </source>
</evidence>
<dbReference type="RefSeq" id="WP_045271626.1">
    <property type="nucleotide sequence ID" value="NZ_JYIX01000032.1"/>
</dbReference>
<comment type="caution">
    <text evidence="1">The sequence shown here is derived from an EMBL/GenBank/DDBJ whole genome shotgun (WGS) entry which is preliminary data.</text>
</comment>